<dbReference type="EMBL" id="QLLL01000002">
    <property type="protein sequence ID" value="RAJ08259.1"/>
    <property type="molecule type" value="Genomic_DNA"/>
</dbReference>
<protein>
    <submittedName>
        <fullName evidence="3">Putative repeat protein (TIGR01451 family)</fullName>
    </submittedName>
</protein>
<dbReference type="InterPro" id="IPR001434">
    <property type="entry name" value="OmcB-like_DUF11"/>
</dbReference>
<evidence type="ECO:0000313" key="4">
    <source>
        <dbReference type="Proteomes" id="UP000249547"/>
    </source>
</evidence>
<feature type="domain" description="DUF11" evidence="2">
    <location>
        <begin position="163"/>
        <end position="279"/>
    </location>
</feature>
<feature type="domain" description="DUF11" evidence="2">
    <location>
        <begin position="43"/>
        <end position="129"/>
    </location>
</feature>
<dbReference type="Proteomes" id="UP000249547">
    <property type="component" value="Unassembled WGS sequence"/>
</dbReference>
<dbReference type="NCBIfam" id="TIGR01451">
    <property type="entry name" value="B_ant_repeat"/>
    <property type="match status" value="1"/>
</dbReference>
<dbReference type="RefSeq" id="WP_111596425.1">
    <property type="nucleotide sequence ID" value="NZ_QLLL01000002.1"/>
</dbReference>
<sequence length="292" mass="29730">MFKLMRSQAFTVCVAFFLCIIQSTIGIASTTHRWAFQVNTNGPVSVARGEVVSYTIYVNNLGPSAVAGALITDLFPAGFENITWKASAYPGTVIIGNTSGTGNVSLQANLPVSNYSGVQISVTATVSQSATLGATQNLVQVGIPGNSPTSTAYAINVSAVAALAIVNTAPLTVTEGSTLSYKLEIVNGGPSFANGTVVIDTVPSVLVSPVFEVSSATAGVSNISFSNKGNALQANIGTFPAQAKVVLLLKGTTSGTGKVSNTAYVVAPTGTNNPDTASSQSTAITEVTHTTQ</sequence>
<accession>A0A327QUH6</accession>
<evidence type="ECO:0000313" key="3">
    <source>
        <dbReference type="EMBL" id="RAJ08259.1"/>
    </source>
</evidence>
<organism evidence="3 4">
    <name type="scientific">Chitinophaga skermanii</name>
    <dbReference type="NCBI Taxonomy" id="331697"/>
    <lineage>
        <taxon>Bacteria</taxon>
        <taxon>Pseudomonadati</taxon>
        <taxon>Bacteroidota</taxon>
        <taxon>Chitinophagia</taxon>
        <taxon>Chitinophagales</taxon>
        <taxon>Chitinophagaceae</taxon>
        <taxon>Chitinophaga</taxon>
    </lineage>
</organism>
<dbReference type="Pfam" id="PF01345">
    <property type="entry name" value="DUF11"/>
    <property type="match status" value="2"/>
</dbReference>
<dbReference type="AlphaFoldDB" id="A0A327QUH6"/>
<feature type="region of interest" description="Disordered" evidence="1">
    <location>
        <begin position="270"/>
        <end position="292"/>
    </location>
</feature>
<keyword evidence="4" id="KW-1185">Reference proteome</keyword>
<name>A0A327QUH6_9BACT</name>
<dbReference type="OrthoDB" id="5726170at2"/>
<dbReference type="InterPro" id="IPR047589">
    <property type="entry name" value="DUF11_rpt"/>
</dbReference>
<proteinExistence type="predicted"/>
<reference evidence="3 4" key="1">
    <citation type="submission" date="2018-06" db="EMBL/GenBank/DDBJ databases">
        <title>Genomic Encyclopedia of Archaeal and Bacterial Type Strains, Phase II (KMG-II): from individual species to whole genera.</title>
        <authorList>
            <person name="Goeker M."/>
        </authorList>
    </citation>
    <scope>NUCLEOTIDE SEQUENCE [LARGE SCALE GENOMIC DNA]</scope>
    <source>
        <strain evidence="3 4">DSM 23857</strain>
    </source>
</reference>
<evidence type="ECO:0000259" key="2">
    <source>
        <dbReference type="Pfam" id="PF01345"/>
    </source>
</evidence>
<gene>
    <name evidence="3" type="ORF">LX64_00906</name>
</gene>
<comment type="caution">
    <text evidence="3">The sequence shown here is derived from an EMBL/GenBank/DDBJ whole genome shotgun (WGS) entry which is preliminary data.</text>
</comment>
<evidence type="ECO:0000256" key="1">
    <source>
        <dbReference type="SAM" id="MobiDB-lite"/>
    </source>
</evidence>